<name>A0A0A7PE99_9SPHN</name>
<gene>
    <name evidence="6" type="ORF">SKP52_06810</name>
</gene>
<dbReference type="EC" id="2.7.7.65" evidence="1"/>
<dbReference type="FunFam" id="3.30.70.270:FF:000001">
    <property type="entry name" value="Diguanylate cyclase domain protein"/>
    <property type="match status" value="1"/>
</dbReference>
<dbReference type="GO" id="GO:1902201">
    <property type="term" value="P:negative regulation of bacterial-type flagellum-dependent cell motility"/>
    <property type="evidence" value="ECO:0007669"/>
    <property type="project" value="TreeGrafter"/>
</dbReference>
<dbReference type="CDD" id="cd01949">
    <property type="entry name" value="GGDEF"/>
    <property type="match status" value="1"/>
</dbReference>
<dbReference type="OrthoDB" id="9812260at2"/>
<sequence length="378" mass="41620">MTTKATQSNEPVGRFLGWLGRRNSRGASPEGGDAPPDVGGARSFARQVRYELAASITSFLVDNDLDVSPANLLLAHSAFSGRNPRLAGQIAAQAQSADGINQKWLNELGEEDRGLPDRVELDRLMARLETNIEAFQANTKEARTVTSDYGSELEQHVVDLEQLQKTGRIVSSLADLAKVMLDRTRKAEDDMRKSEDEAKALRRSLDRAKRDAELDYLTGLPNRRAFEILLERHYKEARAAVEPLSIAFCDIDEFKKVNDLHGHEAGDRVIKAIADTLARISNDHCHVARHGGEEFVMLFRGLTPTQAAEKLDDAREALADRRLINRKTDEPFGQITFSGGVADVFGYGDTRAALKAADAALYKAKAGGRNRIEIADPA</sequence>
<dbReference type="NCBIfam" id="TIGR00254">
    <property type="entry name" value="GGDEF"/>
    <property type="match status" value="1"/>
</dbReference>
<keyword evidence="7" id="KW-1185">Reference proteome</keyword>
<dbReference type="Gene3D" id="3.30.70.270">
    <property type="match status" value="1"/>
</dbReference>
<feature type="domain" description="GGDEF" evidence="5">
    <location>
        <begin position="242"/>
        <end position="377"/>
    </location>
</feature>
<dbReference type="EMBL" id="CP009122">
    <property type="protein sequence ID" value="AJA08284.1"/>
    <property type="molecule type" value="Genomic_DNA"/>
</dbReference>
<dbReference type="KEGG" id="sphk:SKP52_06810"/>
<dbReference type="HOGENOM" id="CLU_000445_11_5_5"/>
<dbReference type="InterPro" id="IPR000160">
    <property type="entry name" value="GGDEF_dom"/>
</dbReference>
<protein>
    <recommendedName>
        <fullName evidence="1">diguanylate cyclase</fullName>
        <ecNumber evidence="1">2.7.7.65</ecNumber>
    </recommendedName>
</protein>
<dbReference type="InterPro" id="IPR043128">
    <property type="entry name" value="Rev_trsase/Diguanyl_cyclase"/>
</dbReference>
<evidence type="ECO:0000313" key="6">
    <source>
        <dbReference type="EMBL" id="AJA08284.1"/>
    </source>
</evidence>
<dbReference type="RefSeq" id="WP_081997238.1">
    <property type="nucleotide sequence ID" value="NZ_CP009122.1"/>
</dbReference>
<dbReference type="PANTHER" id="PTHR45138:SF9">
    <property type="entry name" value="DIGUANYLATE CYCLASE DGCM-RELATED"/>
    <property type="match status" value="1"/>
</dbReference>
<evidence type="ECO:0000313" key="7">
    <source>
        <dbReference type="Proteomes" id="UP000030907"/>
    </source>
</evidence>
<feature type="coiled-coil region" evidence="3">
    <location>
        <begin position="118"/>
        <end position="145"/>
    </location>
</feature>
<dbReference type="PANTHER" id="PTHR45138">
    <property type="entry name" value="REGULATORY COMPONENTS OF SENSORY TRANSDUCTION SYSTEM"/>
    <property type="match status" value="1"/>
</dbReference>
<feature type="compositionally biased region" description="Polar residues" evidence="4">
    <location>
        <begin position="1"/>
        <end position="10"/>
    </location>
</feature>
<feature type="coiled-coil region" evidence="3">
    <location>
        <begin position="184"/>
        <end position="211"/>
    </location>
</feature>
<dbReference type="Pfam" id="PF00990">
    <property type="entry name" value="GGDEF"/>
    <property type="match status" value="1"/>
</dbReference>
<keyword evidence="3" id="KW-0175">Coiled coil</keyword>
<dbReference type="GO" id="GO:0043709">
    <property type="term" value="P:cell adhesion involved in single-species biofilm formation"/>
    <property type="evidence" value="ECO:0007669"/>
    <property type="project" value="TreeGrafter"/>
</dbReference>
<dbReference type="Proteomes" id="UP000030907">
    <property type="component" value="Chromosome"/>
</dbReference>
<reference evidence="6 7" key="1">
    <citation type="journal article" date="2015" name="Int. J. Syst. Evol. Microbiol.">
        <title>Description of Sphingopyxis fribergensis sp. nov. - a soil bacterium with the ability to degrade styrene and phenylacetic acid.</title>
        <authorList>
            <person name="Oelschlagel M."/>
            <person name="Ruckert C."/>
            <person name="Kalinowski J."/>
            <person name="Schmidt G."/>
            <person name="Schlomann M."/>
            <person name="Tischler D."/>
        </authorList>
    </citation>
    <scope>NUCLEOTIDE SEQUENCE [LARGE SCALE GENOMIC DNA]</scope>
    <source>
        <strain evidence="6 7">Kp5.2</strain>
    </source>
</reference>
<dbReference type="InterPro" id="IPR050469">
    <property type="entry name" value="Diguanylate_Cyclase"/>
</dbReference>
<accession>A0A0A7PE99</accession>
<comment type="catalytic activity">
    <reaction evidence="2">
        <text>2 GTP = 3',3'-c-di-GMP + 2 diphosphate</text>
        <dbReference type="Rhea" id="RHEA:24898"/>
        <dbReference type="ChEBI" id="CHEBI:33019"/>
        <dbReference type="ChEBI" id="CHEBI:37565"/>
        <dbReference type="ChEBI" id="CHEBI:58805"/>
        <dbReference type="EC" id="2.7.7.65"/>
    </reaction>
</comment>
<dbReference type="InterPro" id="IPR029787">
    <property type="entry name" value="Nucleotide_cyclase"/>
</dbReference>
<dbReference type="SMART" id="SM00267">
    <property type="entry name" value="GGDEF"/>
    <property type="match status" value="1"/>
</dbReference>
<evidence type="ECO:0000256" key="1">
    <source>
        <dbReference type="ARBA" id="ARBA00012528"/>
    </source>
</evidence>
<feature type="region of interest" description="Disordered" evidence="4">
    <location>
        <begin position="1"/>
        <end position="40"/>
    </location>
</feature>
<organism evidence="6 7">
    <name type="scientific">Sphingopyxis fribergensis</name>
    <dbReference type="NCBI Taxonomy" id="1515612"/>
    <lineage>
        <taxon>Bacteria</taxon>
        <taxon>Pseudomonadati</taxon>
        <taxon>Pseudomonadota</taxon>
        <taxon>Alphaproteobacteria</taxon>
        <taxon>Sphingomonadales</taxon>
        <taxon>Sphingomonadaceae</taxon>
        <taxon>Sphingopyxis</taxon>
    </lineage>
</organism>
<proteinExistence type="predicted"/>
<dbReference type="PROSITE" id="PS50887">
    <property type="entry name" value="GGDEF"/>
    <property type="match status" value="1"/>
</dbReference>
<evidence type="ECO:0000259" key="5">
    <source>
        <dbReference type="PROSITE" id="PS50887"/>
    </source>
</evidence>
<dbReference type="AlphaFoldDB" id="A0A0A7PE99"/>
<dbReference type="GO" id="GO:0052621">
    <property type="term" value="F:diguanylate cyclase activity"/>
    <property type="evidence" value="ECO:0007669"/>
    <property type="project" value="UniProtKB-EC"/>
</dbReference>
<dbReference type="STRING" id="1515612.SKP52_06810"/>
<evidence type="ECO:0000256" key="3">
    <source>
        <dbReference type="SAM" id="Coils"/>
    </source>
</evidence>
<evidence type="ECO:0000256" key="2">
    <source>
        <dbReference type="ARBA" id="ARBA00034247"/>
    </source>
</evidence>
<dbReference type="GO" id="GO:0005886">
    <property type="term" value="C:plasma membrane"/>
    <property type="evidence" value="ECO:0007669"/>
    <property type="project" value="TreeGrafter"/>
</dbReference>
<evidence type="ECO:0000256" key="4">
    <source>
        <dbReference type="SAM" id="MobiDB-lite"/>
    </source>
</evidence>
<dbReference type="SUPFAM" id="SSF55073">
    <property type="entry name" value="Nucleotide cyclase"/>
    <property type="match status" value="1"/>
</dbReference>